<evidence type="ECO:0000256" key="5">
    <source>
        <dbReference type="ARBA" id="ARBA00022801"/>
    </source>
</evidence>
<dbReference type="SUPFAM" id="SSF54791">
    <property type="entry name" value="Eukaryotic type KH-domain (KH-domain type I)"/>
    <property type="match status" value="1"/>
</dbReference>
<dbReference type="Pfam" id="PF23052">
    <property type="entry name" value="KH_N4BP1_2nd"/>
    <property type="match status" value="1"/>
</dbReference>
<evidence type="ECO:0000256" key="1">
    <source>
        <dbReference type="ARBA" id="ARBA00004322"/>
    </source>
</evidence>
<evidence type="ECO:0000256" key="3">
    <source>
        <dbReference type="ARBA" id="ARBA00022588"/>
    </source>
</evidence>
<feature type="region of interest" description="Disordered" evidence="11">
    <location>
        <begin position="892"/>
        <end position="943"/>
    </location>
</feature>
<keyword evidence="4" id="KW-0540">Nuclease</keyword>
<feature type="domain" description="N4BP1 second type I KH-domain" evidence="14">
    <location>
        <begin position="114"/>
        <end position="229"/>
    </location>
</feature>
<evidence type="ECO:0000256" key="11">
    <source>
        <dbReference type="SAM" id="MobiDB-lite"/>
    </source>
</evidence>
<evidence type="ECO:0000256" key="2">
    <source>
        <dbReference type="ARBA" id="ARBA00004604"/>
    </source>
</evidence>
<dbReference type="InterPro" id="IPR056631">
    <property type="entry name" value="UBA_N4BP1"/>
</dbReference>
<dbReference type="Pfam" id="PF23054">
    <property type="entry name" value="UBA_N4BP1_C"/>
    <property type="match status" value="1"/>
</dbReference>
<evidence type="ECO:0000259" key="14">
    <source>
        <dbReference type="Pfam" id="PF23052"/>
    </source>
</evidence>
<keyword evidence="7" id="KW-0694">RNA-binding</keyword>
<comment type="subcellular location">
    <subcellularLocation>
        <location evidence="1">Nucleus</location>
        <location evidence="1">PML body</location>
    </subcellularLocation>
    <subcellularLocation>
        <location evidence="2">Nucleus</location>
        <location evidence="2">Nucleolus</location>
    </subcellularLocation>
</comment>
<comment type="caution">
    <text evidence="17">The sequence shown here is derived from an EMBL/GenBank/DDBJ whole genome shotgun (WGS) entry which is preliminary data.</text>
</comment>
<evidence type="ECO:0000256" key="8">
    <source>
        <dbReference type="ARBA" id="ARBA00023242"/>
    </source>
</evidence>
<evidence type="ECO:0000313" key="18">
    <source>
        <dbReference type="Proteomes" id="UP001369086"/>
    </source>
</evidence>
<accession>A0ABR0Z5V0</accession>
<feature type="domain" description="N4BP1 first type I KH-domain" evidence="13">
    <location>
        <begin position="43"/>
        <end position="113"/>
    </location>
</feature>
<evidence type="ECO:0000259" key="16">
    <source>
        <dbReference type="Pfam" id="PF23054"/>
    </source>
</evidence>
<dbReference type="InterPro" id="IPR056578">
    <property type="entry name" value="UBA_N4BP1_C"/>
</dbReference>
<evidence type="ECO:0000256" key="10">
    <source>
        <dbReference type="ARBA" id="ARBA00039336"/>
    </source>
</evidence>
<feature type="compositionally biased region" description="Basic and acidic residues" evidence="11">
    <location>
        <begin position="930"/>
        <end position="943"/>
    </location>
</feature>
<feature type="domain" description="N4BP1 UBA-like" evidence="15">
    <location>
        <begin position="376"/>
        <end position="417"/>
    </location>
</feature>
<feature type="region of interest" description="Disordered" evidence="11">
    <location>
        <begin position="641"/>
        <end position="661"/>
    </location>
</feature>
<dbReference type="InterPro" id="IPR056630">
    <property type="entry name" value="KH_N4BP1_2nd"/>
</dbReference>
<dbReference type="Gene3D" id="3.40.50.11980">
    <property type="match status" value="1"/>
</dbReference>
<keyword evidence="5" id="KW-0378">Hydrolase</keyword>
<keyword evidence="6" id="KW-0391">Immunity</keyword>
<keyword evidence="18" id="KW-1185">Reference proteome</keyword>
<dbReference type="Pfam" id="PF23053">
    <property type="entry name" value="UBA_N4BP1"/>
    <property type="match status" value="1"/>
</dbReference>
<evidence type="ECO:0000256" key="7">
    <source>
        <dbReference type="ARBA" id="ARBA00022884"/>
    </source>
</evidence>
<dbReference type="InterPro" id="IPR036612">
    <property type="entry name" value="KH_dom_type_1_sf"/>
</dbReference>
<feature type="compositionally biased region" description="Low complexity" evidence="11">
    <location>
        <begin position="901"/>
        <end position="916"/>
    </location>
</feature>
<dbReference type="Pfam" id="PF23050">
    <property type="entry name" value="KH_N4BP1_1st"/>
    <property type="match status" value="1"/>
</dbReference>
<feature type="region of interest" description="Disordered" evidence="11">
    <location>
        <begin position="295"/>
        <end position="327"/>
    </location>
</feature>
<organism evidence="17 18">
    <name type="scientific">Huso huso</name>
    <name type="common">Beluga</name>
    <name type="synonym">Acipenser huso</name>
    <dbReference type="NCBI Taxonomy" id="61971"/>
    <lineage>
        <taxon>Eukaryota</taxon>
        <taxon>Metazoa</taxon>
        <taxon>Chordata</taxon>
        <taxon>Craniata</taxon>
        <taxon>Vertebrata</taxon>
        <taxon>Euteleostomi</taxon>
        <taxon>Actinopterygii</taxon>
        <taxon>Chondrostei</taxon>
        <taxon>Acipenseriformes</taxon>
        <taxon>Acipenseridae</taxon>
        <taxon>Huso</taxon>
    </lineage>
</organism>
<evidence type="ECO:0000259" key="15">
    <source>
        <dbReference type="Pfam" id="PF23053"/>
    </source>
</evidence>
<dbReference type="InterPro" id="IPR056629">
    <property type="entry name" value="KH_N4BP1_1st"/>
</dbReference>
<feature type="domain" description="RNase NYN" evidence="12">
    <location>
        <begin position="733"/>
        <end position="885"/>
    </location>
</feature>
<dbReference type="Pfam" id="PF11977">
    <property type="entry name" value="RNase_Zc3h12a"/>
    <property type="match status" value="1"/>
</dbReference>
<evidence type="ECO:0000256" key="6">
    <source>
        <dbReference type="ARBA" id="ARBA00022859"/>
    </source>
</evidence>
<reference evidence="17 18" key="1">
    <citation type="submission" date="2021-05" db="EMBL/GenBank/DDBJ databases">
        <authorList>
            <person name="Zahm M."/>
            <person name="Klopp C."/>
            <person name="Cabau C."/>
            <person name="Kuhl H."/>
            <person name="Suciu R."/>
            <person name="Ciorpac M."/>
            <person name="Holostenco D."/>
            <person name="Gessner J."/>
            <person name="Wuertz S."/>
            <person name="Hohne C."/>
            <person name="Stock M."/>
            <person name="Gislard M."/>
            <person name="Lluch J."/>
            <person name="Milhes M."/>
            <person name="Lampietro C."/>
            <person name="Lopez Roques C."/>
            <person name="Donnadieu C."/>
            <person name="Du K."/>
            <person name="Schartl M."/>
            <person name="Guiguen Y."/>
        </authorList>
    </citation>
    <scope>NUCLEOTIDE SEQUENCE [LARGE SCALE GENOMIC DNA]</scope>
    <source>
        <strain evidence="17">Hh-F2</strain>
        <tissue evidence="17">Blood</tissue>
    </source>
</reference>
<evidence type="ECO:0000256" key="9">
    <source>
        <dbReference type="ARBA" id="ARBA00038274"/>
    </source>
</evidence>
<evidence type="ECO:0000259" key="13">
    <source>
        <dbReference type="Pfam" id="PF23050"/>
    </source>
</evidence>
<evidence type="ECO:0000259" key="12">
    <source>
        <dbReference type="Pfam" id="PF11977"/>
    </source>
</evidence>
<evidence type="ECO:0000256" key="4">
    <source>
        <dbReference type="ARBA" id="ARBA00022722"/>
    </source>
</evidence>
<feature type="compositionally biased region" description="Basic and acidic residues" evidence="11">
    <location>
        <begin position="302"/>
        <end position="327"/>
    </location>
</feature>
<dbReference type="EMBL" id="JAHFZB010000017">
    <property type="protein sequence ID" value="KAK6480192.1"/>
    <property type="molecule type" value="Genomic_DNA"/>
</dbReference>
<gene>
    <name evidence="17" type="ORF">HHUSO_G19399</name>
</gene>
<comment type="similarity">
    <text evidence="9">Belongs to the N4BP1 family.</text>
</comment>
<evidence type="ECO:0000313" key="17">
    <source>
        <dbReference type="EMBL" id="KAK6480192.1"/>
    </source>
</evidence>
<protein>
    <recommendedName>
        <fullName evidence="10">NEDD4-binding protein 1</fullName>
    </recommendedName>
</protein>
<dbReference type="PANTHER" id="PTHR12876:SF26">
    <property type="entry name" value="NEDD4-BINDING PROTEIN 1"/>
    <property type="match status" value="1"/>
</dbReference>
<proteinExistence type="inferred from homology"/>
<feature type="compositionally biased region" description="Polar residues" evidence="11">
    <location>
        <begin position="641"/>
        <end position="652"/>
    </location>
</feature>
<dbReference type="InterPro" id="IPR021869">
    <property type="entry name" value="RNase_Zc3h12_NYN"/>
</dbReference>
<feature type="region of interest" description="Disordered" evidence="11">
    <location>
        <begin position="418"/>
        <end position="461"/>
    </location>
</feature>
<dbReference type="Proteomes" id="UP001369086">
    <property type="component" value="Unassembled WGS sequence"/>
</dbReference>
<feature type="domain" description="N4BP1 C-terminal UBA" evidence="16">
    <location>
        <begin position="934"/>
        <end position="979"/>
    </location>
</feature>
<name>A0ABR0Z5V0_HUSHU</name>
<dbReference type="PANTHER" id="PTHR12876">
    <property type="entry name" value="N4BP1-RELATED"/>
    <property type="match status" value="1"/>
</dbReference>
<keyword evidence="3" id="KW-0399">Innate immunity</keyword>
<dbReference type="InterPro" id="IPR051101">
    <property type="entry name" value="ZC3H12/N4BP1_RNase_Reg"/>
</dbReference>
<dbReference type="CDD" id="cd09032">
    <property type="entry name" value="KH-I_N4BP1_like_rpt1"/>
    <property type="match status" value="1"/>
</dbReference>
<sequence>MSARLPGGADRTASELPCCSTGGAGIYSRSMSPAKQHPRMLTDEFAVSEERQSFLTSVKPKVELLFRVDFTIVGLLDPAVGRGSRATRQIWVQLTGKKEDVWKAKEYVKGVCNPELQEMEKYPKDMHCIFVGAQKLFINCLIQGTSADVSVVEMGLLCIRGGTEAVVMAQSQIQQFVKLFVENQSLPSKKEPLVKKAFKNFVESHADKYTMELLLLPSSLKEELLSLTKSTVQRHTGLEFQDTFDKVQSHPRCGNNASCIDTENPQEVERGKACTPVTELSNQILNAFIAEFEEDPPAESTVPKERQSCKRRSSGSEDRDTKRQFSLESKDSAYSVVKSGSPTYILSDEDSANTDGSVIMVDSNRAEDVSPETNYNCLVNFFKTMGYARELVVKVIEEMGQREEPLVLLKRIEEENQKLQGGEKKHPVSQAPSSSKKTLCEGSKKSVQPEVRSGNGKEKQSNILSDVKNCKPLNACRQEEQRSDSLRVTENISLCPRIKPLNAYQQEQQSDSLRVTENISLCPCIKPLNAYRQEQQSDSLRVTKNISLCPRMKPLNAYQQEQQSDSLRVTKNISLCPRIKAVITIGDDEDEKDIETDGSAVKPALRLAKENVTLKETDFIARGSSGKPLFKPVPVESVTPLRSSAGLSSRQDASPAPDKLSRCSSSSFFQAVPSRPPLQFIATMPSHEAAASVPAAKPQKPNASCVTGEKRFQESLKTKYKLNLENKPGRQDLKNVIIDGSNVAMGHGLHKYFSCRGIAIAVEFFWKYGHRHITVFVPQWRQRYDPLITEKHFLEELEELGILSYTPARMFCGQRIASHDDRFLLHLAEKTGGVVVTNDNLREFVTESEAWRRIVKERLLQYTFVGDIFMIPDDPLGRFGPRLDEFMRKDLRRGPPRAQLGPPAAASTEPSPATGPGLQTPPLPAQSPDEPPRRSTADTEDARKHLYNIFPQQRQKIDQILSEHPHMRDLNSLSSLVLDLEGQHG</sequence>
<keyword evidence="8" id="KW-0539">Nucleus</keyword>